<reference evidence="4 5" key="1">
    <citation type="submission" date="2024-02" db="EMBL/GenBank/DDBJ databases">
        <authorList>
            <consortium name="ELIXIR-Norway"/>
            <consortium name="Elixir Norway"/>
        </authorList>
    </citation>
    <scope>NUCLEOTIDE SEQUENCE [LARGE SCALE GENOMIC DNA]</scope>
</reference>
<sequence length="720" mass="81267">MQRLADTVLGNAKESLKTFSQEAFNNTVRVINGFSALLLLILPGRSKILEGMQGFELYPTLQAPRMPRWMENGVSSFNAFISEYDSEDEWSSESEYGSGLEEVDDTGPPSPASQTSHMSRHSSTSRVERRHRSLLQRSLRCLTGPLRHWYVVSHWHRPLMTQGSGTSQENSLPRRSSSSSFRGFARCLSGVKDYVMPRQVPNRRRGIIEDLQISIELFIEQVFEVVRKGVYHLLSPFQTLKEVTLWVRFRDLAQDNMGAEMVDTTILGSDEPVPQVKVQGHQQTLNTDSRTCGDIITSLGYPYEVLRVTTADGYILLLERIPRKDSRKVLFLQHGVFDSSLSWVSNGVVGSQAFAAFDQGYDVFLGNLRGLASREHVNKHISSQSYWQFSVNEHGTQDIPAMLTKVHELKTMELAKVRDDENESSDSLKLTEHGLPYTMCGVAHSLGGAALLIYIVTRRLDNKPHYLSRLILLSPAGFHEDAPIVLKLVRFMLPILAPVLSPFVPGIYIPTRLFRGLFNKLSRDFQNYPALGGLVQALLSYVVGGDNSNWVGAIGVSHYNMNDMPGVSFRVAIHLAQMMRTRRFIMFDYGSVSANMQAYGTPYPLDIGLHYDLIDIPIFIVAGLKDRVIPRSMVRKHYEMMRNAGCQVSYAEFEYAHLDFTFANREELMAYVLSRMSVSLPRQSGNSIAPLVEDRHPTNRSASMKKLIFTHSRQPINKSD</sequence>
<feature type="domain" description="Partial AB-hydrolase lipase" evidence="3">
    <location>
        <begin position="294"/>
        <end position="347"/>
    </location>
</feature>
<evidence type="ECO:0000256" key="1">
    <source>
        <dbReference type="SAM" id="MobiDB-lite"/>
    </source>
</evidence>
<dbReference type="SUPFAM" id="SSF53474">
    <property type="entry name" value="alpha/beta-Hydrolases"/>
    <property type="match status" value="1"/>
</dbReference>
<keyword evidence="2" id="KW-0812">Transmembrane</keyword>
<organism evidence="4 5">
    <name type="scientific">Sphagnum jensenii</name>
    <dbReference type="NCBI Taxonomy" id="128206"/>
    <lineage>
        <taxon>Eukaryota</taxon>
        <taxon>Viridiplantae</taxon>
        <taxon>Streptophyta</taxon>
        <taxon>Embryophyta</taxon>
        <taxon>Bryophyta</taxon>
        <taxon>Sphagnophytina</taxon>
        <taxon>Sphagnopsida</taxon>
        <taxon>Sphagnales</taxon>
        <taxon>Sphagnaceae</taxon>
        <taxon>Sphagnum</taxon>
    </lineage>
</organism>
<protein>
    <recommendedName>
        <fullName evidence="3">Partial AB-hydrolase lipase domain-containing protein</fullName>
    </recommendedName>
</protein>
<dbReference type="InterPro" id="IPR029058">
    <property type="entry name" value="AB_hydrolase_fold"/>
</dbReference>
<dbReference type="Gene3D" id="3.40.50.1820">
    <property type="entry name" value="alpha/beta hydrolase"/>
    <property type="match status" value="1"/>
</dbReference>
<dbReference type="PANTHER" id="PTHR11005">
    <property type="entry name" value="LYSOSOMAL ACID LIPASE-RELATED"/>
    <property type="match status" value="1"/>
</dbReference>
<dbReference type="EMBL" id="OZ020096">
    <property type="protein sequence ID" value="CAK9256498.1"/>
    <property type="molecule type" value="Genomic_DNA"/>
</dbReference>
<dbReference type="InterPro" id="IPR006693">
    <property type="entry name" value="AB_hydrolase_lipase"/>
</dbReference>
<evidence type="ECO:0000256" key="2">
    <source>
        <dbReference type="SAM" id="Phobius"/>
    </source>
</evidence>
<feature type="compositionally biased region" description="Low complexity" evidence="1">
    <location>
        <begin position="113"/>
        <end position="125"/>
    </location>
</feature>
<evidence type="ECO:0000313" key="5">
    <source>
        <dbReference type="Proteomes" id="UP001497444"/>
    </source>
</evidence>
<keyword evidence="5" id="KW-1185">Reference proteome</keyword>
<evidence type="ECO:0000313" key="4">
    <source>
        <dbReference type="EMBL" id="CAK9256498.1"/>
    </source>
</evidence>
<accession>A0ABP0VRR5</accession>
<gene>
    <name evidence="4" type="ORF">CSSPJE1EN1_LOCUS1976</name>
</gene>
<keyword evidence="2" id="KW-0472">Membrane</keyword>
<dbReference type="Proteomes" id="UP001497444">
    <property type="component" value="Chromosome 1"/>
</dbReference>
<evidence type="ECO:0000259" key="3">
    <source>
        <dbReference type="Pfam" id="PF04083"/>
    </source>
</evidence>
<feature type="region of interest" description="Disordered" evidence="1">
    <location>
        <begin position="91"/>
        <end position="130"/>
    </location>
</feature>
<dbReference type="Pfam" id="PF04083">
    <property type="entry name" value="Abhydro_lipase"/>
    <property type="match status" value="1"/>
</dbReference>
<proteinExistence type="predicted"/>
<keyword evidence="2" id="KW-1133">Transmembrane helix</keyword>
<name>A0ABP0VRR5_9BRYO</name>
<feature type="transmembrane region" description="Helical" evidence="2">
    <location>
        <begin position="434"/>
        <end position="456"/>
    </location>
</feature>